<dbReference type="SUPFAM" id="SSF48695">
    <property type="entry name" value="Multiheme cytochromes"/>
    <property type="match status" value="1"/>
</dbReference>
<dbReference type="Gene3D" id="1.10.780.10">
    <property type="entry name" value="Hydroxylamine Oxidoreductase, Chain A, domain 1"/>
    <property type="match status" value="1"/>
</dbReference>
<keyword evidence="4" id="KW-1185">Reference proteome</keyword>
<evidence type="ECO:0000313" key="4">
    <source>
        <dbReference type="Proteomes" id="UP000305674"/>
    </source>
</evidence>
<keyword evidence="1 2" id="KW-0732">Signal</keyword>
<comment type="caution">
    <text evidence="3">The sequence shown here is derived from an EMBL/GenBank/DDBJ whole genome shotgun (WGS) entry which is preliminary data.</text>
</comment>
<feature type="signal peptide" evidence="2">
    <location>
        <begin position="1"/>
        <end position="22"/>
    </location>
</feature>
<dbReference type="EMBL" id="SWCI01000002">
    <property type="protein sequence ID" value="TKB50688.1"/>
    <property type="molecule type" value="Genomic_DNA"/>
</dbReference>
<evidence type="ECO:0000256" key="2">
    <source>
        <dbReference type="SAM" id="SignalP"/>
    </source>
</evidence>
<dbReference type="Proteomes" id="UP000305674">
    <property type="component" value="Unassembled WGS sequence"/>
</dbReference>
<dbReference type="InterPro" id="IPR051829">
    <property type="entry name" value="Multiheme_Cytochr_ET"/>
</dbReference>
<organism evidence="3 4">
    <name type="scientific">Ferrimonas sediminicola</name>
    <dbReference type="NCBI Taxonomy" id="2569538"/>
    <lineage>
        <taxon>Bacteria</taxon>
        <taxon>Pseudomonadati</taxon>
        <taxon>Pseudomonadota</taxon>
        <taxon>Gammaproteobacteria</taxon>
        <taxon>Alteromonadales</taxon>
        <taxon>Ferrimonadaceae</taxon>
        <taxon>Ferrimonas</taxon>
    </lineage>
</organism>
<evidence type="ECO:0000313" key="3">
    <source>
        <dbReference type="EMBL" id="TKB50688.1"/>
    </source>
</evidence>
<gene>
    <name evidence="3" type="ORF">FCL40_04780</name>
</gene>
<reference evidence="3 4" key="1">
    <citation type="submission" date="2019-04" db="EMBL/GenBank/DDBJ databases">
        <authorList>
            <person name="Hwang J.C."/>
        </authorList>
    </citation>
    <scope>NUCLEOTIDE SEQUENCE [LARGE SCALE GENOMIC DNA]</scope>
    <source>
        <strain evidence="3 4">IMCC35001</strain>
    </source>
</reference>
<dbReference type="PANTHER" id="PTHR35038">
    <property type="entry name" value="DISSIMILATORY SULFITE REDUCTASE SIRA"/>
    <property type="match status" value="1"/>
</dbReference>
<feature type="chain" id="PRO_5020215780" evidence="2">
    <location>
        <begin position="23"/>
        <end position="418"/>
    </location>
</feature>
<dbReference type="InterPro" id="IPR036280">
    <property type="entry name" value="Multihaem_cyt_sf"/>
</dbReference>
<dbReference type="OrthoDB" id="9814800at2"/>
<proteinExistence type="predicted"/>
<dbReference type="AlphaFoldDB" id="A0A4U1BH47"/>
<dbReference type="Gene3D" id="1.20.850.10">
    <property type="entry name" value="Hydroxylamine Oxidoreductase, Chain A, domain 2"/>
    <property type="match status" value="1"/>
</dbReference>
<dbReference type="PANTHER" id="PTHR35038:SF8">
    <property type="entry name" value="C-TYPE POLYHEME CYTOCHROME OMCC"/>
    <property type="match status" value="1"/>
</dbReference>
<protein>
    <submittedName>
        <fullName evidence="3">Cytochrome C</fullName>
    </submittedName>
</protein>
<evidence type="ECO:0000256" key="1">
    <source>
        <dbReference type="ARBA" id="ARBA00022729"/>
    </source>
</evidence>
<accession>A0A4U1BH47</accession>
<sequence>MEPTMTRLLLLLPFLASALAVAEETCESCHAQISPAIVEDWKSSKHHANDIGCDTCHDGDHSSAEDVGNLVTITADTCGACHSERLEEFSRGKHALSWASVQAMPTTHALPMALNQGMKGCTGCHKLGLKSDEEIEALKQAGSVFGHASCDACHTRHSFSVDEARAPQACQTCHMGFDHPQWEMWSSSKHGVRYLLAQNGTLPASTKAPSCQTCHMVDGNHEVRTAWGFLAVRLPLSEDPQWKADQITLLQALGVLDLEGNPTARLEVVKAADVARLDKASFDAERDKMIRVCSDCHSENFAKAELAKADSLIRDLDHLMAEAIREIAALYKDGVLKKPETYASPFPDLLTFHDAPSSIEQILFEMHLKHRMRAFQGAFHANPDYALWYGWSEMVRDLQEIREKAEEMRRAHTTQAKR</sequence>
<dbReference type="Pfam" id="PF13447">
    <property type="entry name" value="Multi-haem_cyto"/>
    <property type="match status" value="2"/>
</dbReference>
<name>A0A4U1BH47_9GAMM</name>